<dbReference type="RefSeq" id="WP_074717027.1">
    <property type="nucleotide sequence ID" value="NZ_FNPG01000012.1"/>
</dbReference>
<feature type="transmembrane region" description="Helical" evidence="1">
    <location>
        <begin position="267"/>
        <end position="287"/>
    </location>
</feature>
<feature type="transmembrane region" description="Helical" evidence="1">
    <location>
        <begin position="243"/>
        <end position="261"/>
    </location>
</feature>
<feature type="transmembrane region" description="Helical" evidence="1">
    <location>
        <begin position="197"/>
        <end position="222"/>
    </location>
</feature>
<dbReference type="Proteomes" id="UP000183918">
    <property type="component" value="Unassembled WGS sequence"/>
</dbReference>
<sequence>MKRIFKANWLINTCDLRQQKYVRIILSVIVIIMLLMFEGCRLLLKKHVNFHVNECNIIYIFIAMSELLFFPMQIYKQILFRKDEIMLYMAGLERKKIYMYYFLKNVIISNIVVFIICRNFLEPIIVEWGTMNTIVVLAVTFVVFGEILLFELCLKSIIKKDIYKEIAIIVSIEEIIASISLYSHINNVNFKDCSFSLTGSKAVLCVIMLEILYVVKVIRYFRKSKQVSFYKKNWLLIIRDFDSLKYIVASIMLYVIPIAISKNRPDFSSITLVTIFFIINIMIVLGINNFRLERAHYVTYYLAMFNEKKYIKEKMKFFFEVCLLATFCLNTALIVTQNLKVREIVIIYSVTFLFCKSNAVLTAKAINRLLKYYKKNYHKLKKWKEIFDEK</sequence>
<name>A0A1H3IJN6_9FIRM</name>
<feature type="transmembrane region" description="Helical" evidence="1">
    <location>
        <begin position="56"/>
        <end position="76"/>
    </location>
</feature>
<feature type="transmembrane region" description="Helical" evidence="1">
    <location>
        <begin position="21"/>
        <end position="44"/>
    </location>
</feature>
<protein>
    <submittedName>
        <fullName evidence="2">Uncharacterized protein</fullName>
    </submittedName>
</protein>
<feature type="transmembrane region" description="Helical" evidence="1">
    <location>
        <begin position="317"/>
        <end position="339"/>
    </location>
</feature>
<evidence type="ECO:0000313" key="3">
    <source>
        <dbReference type="Proteomes" id="UP000183918"/>
    </source>
</evidence>
<evidence type="ECO:0000313" key="2">
    <source>
        <dbReference type="EMBL" id="SDY27920.1"/>
    </source>
</evidence>
<proteinExistence type="predicted"/>
<feature type="transmembrane region" description="Helical" evidence="1">
    <location>
        <begin position="133"/>
        <end position="154"/>
    </location>
</feature>
<evidence type="ECO:0000256" key="1">
    <source>
        <dbReference type="SAM" id="Phobius"/>
    </source>
</evidence>
<dbReference type="AlphaFoldDB" id="A0A1H3IJN6"/>
<keyword evidence="3" id="KW-1185">Reference proteome</keyword>
<feature type="transmembrane region" description="Helical" evidence="1">
    <location>
        <begin position="97"/>
        <end position="121"/>
    </location>
</feature>
<dbReference type="STRING" id="1122142.SAMN02910414_01184"/>
<reference evidence="2 3" key="1">
    <citation type="submission" date="2016-10" db="EMBL/GenBank/DDBJ databases">
        <authorList>
            <person name="de Groot N.N."/>
        </authorList>
    </citation>
    <scope>NUCLEOTIDE SEQUENCE [LARGE SCALE GENOMIC DNA]</scope>
    <source>
        <strain evidence="2 3">DSM 14045</strain>
    </source>
</reference>
<gene>
    <name evidence="2" type="ORF">SAMN02910414_01184</name>
</gene>
<keyword evidence="1" id="KW-0812">Transmembrane</keyword>
<feature type="transmembrane region" description="Helical" evidence="1">
    <location>
        <begin position="345"/>
        <end position="366"/>
    </location>
</feature>
<dbReference type="OrthoDB" id="9978717at2"/>
<keyword evidence="1" id="KW-1133">Transmembrane helix</keyword>
<organism evidence="2 3">
    <name type="scientific">Lachnobacterium bovis DSM 14045</name>
    <dbReference type="NCBI Taxonomy" id="1122142"/>
    <lineage>
        <taxon>Bacteria</taxon>
        <taxon>Bacillati</taxon>
        <taxon>Bacillota</taxon>
        <taxon>Clostridia</taxon>
        <taxon>Lachnospirales</taxon>
        <taxon>Lachnospiraceae</taxon>
        <taxon>Lachnobacterium</taxon>
    </lineage>
</organism>
<feature type="transmembrane region" description="Helical" evidence="1">
    <location>
        <begin position="166"/>
        <end position="185"/>
    </location>
</feature>
<dbReference type="EMBL" id="FNPG01000012">
    <property type="protein sequence ID" value="SDY27920.1"/>
    <property type="molecule type" value="Genomic_DNA"/>
</dbReference>
<accession>A0A1H3IJN6</accession>
<keyword evidence="1" id="KW-0472">Membrane</keyword>